<dbReference type="InterPro" id="IPR000195">
    <property type="entry name" value="Rab-GAP-TBC_dom"/>
</dbReference>
<evidence type="ECO:0000313" key="3">
    <source>
        <dbReference type="EMBL" id="CAD8829195.1"/>
    </source>
</evidence>
<evidence type="ECO:0000256" key="1">
    <source>
        <dbReference type="ARBA" id="ARBA00022468"/>
    </source>
</evidence>
<sequence length="443" mass="48789">MAEDQEHEARTTPDEFVQGDPIQCLLPWTADRYISLLTSAKFGSLDTPLRGIAWRLFLGLLPAECTPDEWVLMANASREHYQELRARYVPLKGGLQVGGPGLLGELVETIDCDLQRLYISGTDASFFMVEGRQSLMRSVLFVWSVSHQSLSYRQGMHELLALIVLVLERDADVLSARDKELSVDGHGHALSMLTAREHNEEDAFVMFERLMKHMEPFYAVCNELIGNVEKVQDTPLVVSCHRVQTVRLRSVEEPVSQMLDDLGIAPQVYCLRWLRLMFGREFTLEAVLVIWDWLLVSAAPPPSSQRDPNVGGTGRGNPIRESLELFATAVLVSLSETLMSVHEDAVIGVLINSQSAWSVPQLIACASALPPCERRSRKSGVVGAAAGKFVEGSSSFGGLGGVALGGVGKFLQKGRDRLRTRVARGNQEGEEPTLFTQSLSASV</sequence>
<dbReference type="Gene3D" id="1.10.472.80">
    <property type="entry name" value="Ypt/Rab-GAP domain of gyp1p, domain 3"/>
    <property type="match status" value="1"/>
</dbReference>
<dbReference type="EMBL" id="HBFQ01005039">
    <property type="protein sequence ID" value="CAD8829195.1"/>
    <property type="molecule type" value="Transcribed_RNA"/>
</dbReference>
<dbReference type="Gene3D" id="1.10.8.270">
    <property type="entry name" value="putative rabgap domain of human tbc1 domain family member 14 like domains"/>
    <property type="match status" value="1"/>
</dbReference>
<organism evidence="3">
    <name type="scientific">Noctiluca scintillans</name>
    <name type="common">Sea sparkle</name>
    <name type="synonym">Red tide dinoflagellate</name>
    <dbReference type="NCBI Taxonomy" id="2966"/>
    <lineage>
        <taxon>Eukaryota</taxon>
        <taxon>Sar</taxon>
        <taxon>Alveolata</taxon>
        <taxon>Dinophyceae</taxon>
        <taxon>Noctilucales</taxon>
        <taxon>Noctilucaceae</taxon>
        <taxon>Noctiluca</taxon>
    </lineage>
</organism>
<dbReference type="Pfam" id="PF00566">
    <property type="entry name" value="RabGAP-TBC"/>
    <property type="match status" value="1"/>
</dbReference>
<accession>A0A7S0ZQN0</accession>
<feature type="domain" description="Rab-GAP TBC" evidence="2">
    <location>
        <begin position="44"/>
        <end position="298"/>
    </location>
</feature>
<reference evidence="3" key="1">
    <citation type="submission" date="2021-01" db="EMBL/GenBank/DDBJ databases">
        <authorList>
            <person name="Corre E."/>
            <person name="Pelletier E."/>
            <person name="Niang G."/>
            <person name="Scheremetjew M."/>
            <person name="Finn R."/>
            <person name="Kale V."/>
            <person name="Holt S."/>
            <person name="Cochrane G."/>
            <person name="Meng A."/>
            <person name="Brown T."/>
            <person name="Cohen L."/>
        </authorList>
    </citation>
    <scope>NUCLEOTIDE SEQUENCE</scope>
</reference>
<name>A0A7S0ZQN0_NOCSC</name>
<dbReference type="SMART" id="SM00164">
    <property type="entry name" value="TBC"/>
    <property type="match status" value="1"/>
</dbReference>
<dbReference type="GO" id="GO:0005096">
    <property type="term" value="F:GTPase activator activity"/>
    <property type="evidence" value="ECO:0007669"/>
    <property type="project" value="UniProtKB-KW"/>
</dbReference>
<proteinExistence type="predicted"/>
<dbReference type="PANTHER" id="PTHR22957">
    <property type="entry name" value="TBC1 DOMAIN FAMILY MEMBER GTPASE-ACTIVATING PROTEIN"/>
    <property type="match status" value="1"/>
</dbReference>
<keyword evidence="1" id="KW-0343">GTPase activation</keyword>
<dbReference type="InterPro" id="IPR035969">
    <property type="entry name" value="Rab-GAP_TBC_sf"/>
</dbReference>
<dbReference type="PANTHER" id="PTHR22957:SF337">
    <property type="entry name" value="TBC1 DOMAIN FAMILY MEMBER 5"/>
    <property type="match status" value="1"/>
</dbReference>
<dbReference type="SUPFAM" id="SSF47923">
    <property type="entry name" value="Ypt/Rab-GAP domain of gyp1p"/>
    <property type="match status" value="2"/>
</dbReference>
<protein>
    <recommendedName>
        <fullName evidence="2">Rab-GAP TBC domain-containing protein</fullName>
    </recommendedName>
</protein>
<dbReference type="PROSITE" id="PS50086">
    <property type="entry name" value="TBC_RABGAP"/>
    <property type="match status" value="1"/>
</dbReference>
<gene>
    <name evidence="3" type="ORF">NSCI0253_LOCUS3541</name>
</gene>
<evidence type="ECO:0000259" key="2">
    <source>
        <dbReference type="PROSITE" id="PS50086"/>
    </source>
</evidence>
<dbReference type="AlphaFoldDB" id="A0A7S0ZQN0"/>